<dbReference type="GO" id="GO:0044183">
    <property type="term" value="F:protein folding chaperone"/>
    <property type="evidence" value="ECO:0007669"/>
    <property type="project" value="InterPro"/>
</dbReference>
<keyword evidence="3" id="KW-0346">Stress response</keyword>
<dbReference type="FunFam" id="2.30.33.40:FF:000001">
    <property type="entry name" value="10 kDa chaperonin"/>
    <property type="match status" value="1"/>
</dbReference>
<evidence type="ECO:0000313" key="3">
    <source>
        <dbReference type="EMBL" id="VAX35829.1"/>
    </source>
</evidence>
<dbReference type="Gene3D" id="2.30.33.40">
    <property type="entry name" value="GroES chaperonin"/>
    <property type="match status" value="1"/>
</dbReference>
<proteinExistence type="inferred from homology"/>
<reference evidence="3" key="1">
    <citation type="submission" date="2018-06" db="EMBL/GenBank/DDBJ databases">
        <authorList>
            <person name="Zhirakovskaya E."/>
        </authorList>
    </citation>
    <scope>NUCLEOTIDE SEQUENCE</scope>
</reference>
<dbReference type="SUPFAM" id="SSF50129">
    <property type="entry name" value="GroES-like"/>
    <property type="match status" value="1"/>
</dbReference>
<dbReference type="PROSITE" id="PS00681">
    <property type="entry name" value="CHAPERONINS_CPN10"/>
    <property type="match status" value="1"/>
</dbReference>
<dbReference type="InterPro" id="IPR020818">
    <property type="entry name" value="Chaperonin_GroES"/>
</dbReference>
<dbReference type="PANTHER" id="PTHR10772">
    <property type="entry name" value="10 KDA HEAT SHOCK PROTEIN"/>
    <property type="match status" value="1"/>
</dbReference>
<organism evidence="3">
    <name type="scientific">hydrothermal vent metagenome</name>
    <dbReference type="NCBI Taxonomy" id="652676"/>
    <lineage>
        <taxon>unclassified sequences</taxon>
        <taxon>metagenomes</taxon>
        <taxon>ecological metagenomes</taxon>
    </lineage>
</organism>
<evidence type="ECO:0000256" key="1">
    <source>
        <dbReference type="ARBA" id="ARBA00006975"/>
    </source>
</evidence>
<protein>
    <submittedName>
        <fullName evidence="3">Heat shock protein 60 family co-chaperone GroES</fullName>
    </submittedName>
</protein>
<comment type="similarity">
    <text evidence="1">Belongs to the GroES chaperonin family.</text>
</comment>
<name>A0A3B1D129_9ZZZZ</name>
<dbReference type="HAMAP" id="MF_00580">
    <property type="entry name" value="CH10"/>
    <property type="match status" value="1"/>
</dbReference>
<sequence>MATATKSKKKSAVAVRPLHDKILIRRDEAETQTDSGIFLPEGSKDRPKTGLIEAVGDGKLNTETGDRIPLGVKKGDRVIFSSYAGTEIKLDGDELLIMSEDEILAVID</sequence>
<dbReference type="InterPro" id="IPR011032">
    <property type="entry name" value="GroES-like_sf"/>
</dbReference>
<dbReference type="PANTHER" id="PTHR10772:SF58">
    <property type="entry name" value="CO-CHAPERONIN GROES"/>
    <property type="match status" value="1"/>
</dbReference>
<dbReference type="GO" id="GO:0046872">
    <property type="term" value="F:metal ion binding"/>
    <property type="evidence" value="ECO:0007669"/>
    <property type="project" value="TreeGrafter"/>
</dbReference>
<evidence type="ECO:0000256" key="2">
    <source>
        <dbReference type="ARBA" id="ARBA00023186"/>
    </source>
</evidence>
<dbReference type="PRINTS" id="PR00297">
    <property type="entry name" value="CHAPERONIN10"/>
</dbReference>
<keyword evidence="2" id="KW-0143">Chaperone</keyword>
<dbReference type="NCBIfam" id="NF001531">
    <property type="entry name" value="PRK00364.2-2"/>
    <property type="match status" value="1"/>
</dbReference>
<gene>
    <name evidence="3" type="ORF">MNBD_PLANCTO03-848</name>
</gene>
<dbReference type="InterPro" id="IPR037124">
    <property type="entry name" value="Chaperonin_GroES_sf"/>
</dbReference>
<dbReference type="GO" id="GO:0005524">
    <property type="term" value="F:ATP binding"/>
    <property type="evidence" value="ECO:0007669"/>
    <property type="project" value="InterPro"/>
</dbReference>
<dbReference type="SMART" id="SM00883">
    <property type="entry name" value="Cpn10"/>
    <property type="match status" value="1"/>
</dbReference>
<accession>A0A3B1D129</accession>
<dbReference type="Pfam" id="PF00166">
    <property type="entry name" value="Cpn10"/>
    <property type="match status" value="1"/>
</dbReference>
<dbReference type="GO" id="GO:0051087">
    <property type="term" value="F:protein-folding chaperone binding"/>
    <property type="evidence" value="ECO:0007669"/>
    <property type="project" value="TreeGrafter"/>
</dbReference>
<dbReference type="InterPro" id="IPR018369">
    <property type="entry name" value="Chaprnonin_Cpn10_CS"/>
</dbReference>
<dbReference type="AlphaFoldDB" id="A0A3B1D129"/>
<dbReference type="GO" id="GO:0051082">
    <property type="term" value="F:unfolded protein binding"/>
    <property type="evidence" value="ECO:0007669"/>
    <property type="project" value="TreeGrafter"/>
</dbReference>
<dbReference type="CDD" id="cd00320">
    <property type="entry name" value="cpn10"/>
    <property type="match status" value="1"/>
</dbReference>
<dbReference type="EMBL" id="UOGK01000011">
    <property type="protein sequence ID" value="VAX35829.1"/>
    <property type="molecule type" value="Genomic_DNA"/>
</dbReference>